<dbReference type="InterPro" id="IPR036390">
    <property type="entry name" value="WH_DNA-bd_sf"/>
</dbReference>
<dbReference type="Gene3D" id="1.10.10.10">
    <property type="entry name" value="Winged helix-like DNA-binding domain superfamily/Winged helix DNA-binding domain"/>
    <property type="match status" value="1"/>
</dbReference>
<dbReference type="PROSITE" id="PS50931">
    <property type="entry name" value="HTH_LYSR"/>
    <property type="match status" value="1"/>
</dbReference>
<evidence type="ECO:0000256" key="3">
    <source>
        <dbReference type="ARBA" id="ARBA00023125"/>
    </source>
</evidence>
<proteinExistence type="inferred from homology"/>
<dbReference type="PANTHER" id="PTHR30537">
    <property type="entry name" value="HTH-TYPE TRANSCRIPTIONAL REGULATOR"/>
    <property type="match status" value="1"/>
</dbReference>
<gene>
    <name evidence="6" type="ORF">J2125_004312</name>
</gene>
<feature type="domain" description="HTH lysR-type" evidence="5">
    <location>
        <begin position="5"/>
        <end position="62"/>
    </location>
</feature>
<reference evidence="6 7" key="1">
    <citation type="submission" date="2021-03" db="EMBL/GenBank/DDBJ databases">
        <authorList>
            <person name="D'Agostino P."/>
            <person name="Huntemann M."/>
            <person name="Clum A."/>
            <person name="Spunde A."/>
            <person name="Palaniappan K."/>
            <person name="Ritter S."/>
            <person name="Mikhailova N."/>
            <person name="Chen I.-M."/>
            <person name="Stamatis D."/>
            <person name="Reddy T."/>
            <person name="O'Malley R."/>
            <person name="Daum C."/>
            <person name="Shapiro N."/>
            <person name="Ivanova N."/>
            <person name="Kyrpides N."/>
            <person name="Woyke T."/>
        </authorList>
    </citation>
    <scope>NUCLEOTIDE SEQUENCE [LARGE SCALE GENOMIC DNA]</scope>
    <source>
        <strain evidence="6 7">WS4403</strain>
    </source>
</reference>
<dbReference type="InterPro" id="IPR058163">
    <property type="entry name" value="LysR-type_TF_proteobact-type"/>
</dbReference>
<protein>
    <submittedName>
        <fullName evidence="6">DNA-binding transcriptional LysR family regulator</fullName>
    </submittedName>
</protein>
<organism evidence="6 7">
    <name type="scientific">Winslowiella toletana</name>
    <dbReference type="NCBI Taxonomy" id="92490"/>
    <lineage>
        <taxon>Bacteria</taxon>
        <taxon>Pseudomonadati</taxon>
        <taxon>Pseudomonadota</taxon>
        <taxon>Gammaproteobacteria</taxon>
        <taxon>Enterobacterales</taxon>
        <taxon>Erwiniaceae</taxon>
        <taxon>Winslowiella</taxon>
    </lineage>
</organism>
<accession>A0ABS4PER8</accession>
<dbReference type="InterPro" id="IPR036388">
    <property type="entry name" value="WH-like_DNA-bd_sf"/>
</dbReference>
<dbReference type="SUPFAM" id="SSF53850">
    <property type="entry name" value="Periplasmic binding protein-like II"/>
    <property type="match status" value="1"/>
</dbReference>
<keyword evidence="2" id="KW-0805">Transcription regulation</keyword>
<keyword evidence="4" id="KW-0804">Transcription</keyword>
<evidence type="ECO:0000313" key="7">
    <source>
        <dbReference type="Proteomes" id="UP001195624"/>
    </source>
</evidence>
<evidence type="ECO:0000256" key="1">
    <source>
        <dbReference type="ARBA" id="ARBA00009437"/>
    </source>
</evidence>
<evidence type="ECO:0000259" key="5">
    <source>
        <dbReference type="PROSITE" id="PS50931"/>
    </source>
</evidence>
<dbReference type="Gene3D" id="3.40.190.290">
    <property type="match status" value="1"/>
</dbReference>
<keyword evidence="3 6" id="KW-0238">DNA-binding</keyword>
<dbReference type="EMBL" id="JAGGMQ010000001">
    <property type="protein sequence ID" value="MBP2171120.1"/>
    <property type="molecule type" value="Genomic_DNA"/>
</dbReference>
<dbReference type="InterPro" id="IPR000847">
    <property type="entry name" value="LysR_HTH_N"/>
</dbReference>
<dbReference type="RefSeq" id="WP_017802063.1">
    <property type="nucleotide sequence ID" value="NZ_JAGGMQ010000001.1"/>
</dbReference>
<dbReference type="Pfam" id="PF03466">
    <property type="entry name" value="LysR_substrate"/>
    <property type="match status" value="1"/>
</dbReference>
<reference evidence="7" key="2">
    <citation type="submission" date="2023-07" db="EMBL/GenBank/DDBJ databases">
        <title>Genome mining of underrepresented organisms for secondary metabolites.</title>
        <authorList>
            <person name="D'Agostino P.M."/>
        </authorList>
    </citation>
    <scope>NUCLEOTIDE SEQUENCE [LARGE SCALE GENOMIC DNA]</scope>
    <source>
        <strain evidence="7">WS4403</strain>
    </source>
</reference>
<dbReference type="Pfam" id="PF00126">
    <property type="entry name" value="HTH_1"/>
    <property type="match status" value="1"/>
</dbReference>
<comment type="caution">
    <text evidence="6">The sequence shown here is derived from an EMBL/GenBank/DDBJ whole genome shotgun (WGS) entry which is preliminary data.</text>
</comment>
<dbReference type="CDD" id="cd08476">
    <property type="entry name" value="PBP2_CrgA_like_7"/>
    <property type="match status" value="1"/>
</dbReference>
<name>A0ABS4PER8_9GAMM</name>
<dbReference type="SUPFAM" id="SSF46785">
    <property type="entry name" value="Winged helix' DNA-binding domain"/>
    <property type="match status" value="1"/>
</dbReference>
<dbReference type="Proteomes" id="UP001195624">
    <property type="component" value="Unassembled WGS sequence"/>
</dbReference>
<sequence>MNALESLSGLTALVKAVETGSFIAASERLGVSASAVGKSVARLENSLGVSLLNRSTRSISLTDEGALFYERARRIVAEIEEAQHELSRVTAKPSGRLRVSLPAIGYRMLLPLLPEFIEKYQDIELDLDFSDRLVDVIAEGVDVVVRSGSFDDSQLRVKRLGSYRLLLVASPAYLARHGVPHSAAELMHHACLRYRFSATGAVQPWLFSDALHEPLPEKLVFTNLEAMISAAVSGLGVVSVPDFAVAQELKTGTLVTVLDDTTSGGGQFSLLWPGNRHLLPKLRVFIDFIHQNHLLGD</sequence>
<keyword evidence="7" id="KW-1185">Reference proteome</keyword>
<evidence type="ECO:0000313" key="6">
    <source>
        <dbReference type="EMBL" id="MBP2171120.1"/>
    </source>
</evidence>
<evidence type="ECO:0000256" key="2">
    <source>
        <dbReference type="ARBA" id="ARBA00023015"/>
    </source>
</evidence>
<dbReference type="GO" id="GO:0003677">
    <property type="term" value="F:DNA binding"/>
    <property type="evidence" value="ECO:0007669"/>
    <property type="project" value="UniProtKB-KW"/>
</dbReference>
<dbReference type="InterPro" id="IPR005119">
    <property type="entry name" value="LysR_subst-bd"/>
</dbReference>
<evidence type="ECO:0000256" key="4">
    <source>
        <dbReference type="ARBA" id="ARBA00023163"/>
    </source>
</evidence>
<comment type="similarity">
    <text evidence="1">Belongs to the LysR transcriptional regulatory family.</text>
</comment>
<dbReference type="PANTHER" id="PTHR30537:SF72">
    <property type="entry name" value="LYSR FAMILY TRANSCRIPTIONAL REGULATOR"/>
    <property type="match status" value="1"/>
</dbReference>